<dbReference type="GO" id="GO:0006355">
    <property type="term" value="P:regulation of DNA-templated transcription"/>
    <property type="evidence" value="ECO:0007669"/>
    <property type="project" value="InterPro"/>
</dbReference>
<keyword evidence="2" id="KW-0238">DNA-binding</keyword>
<proteinExistence type="predicted"/>
<dbReference type="GO" id="GO:0003677">
    <property type="term" value="F:DNA binding"/>
    <property type="evidence" value="ECO:0007669"/>
    <property type="project" value="UniProtKB-KW"/>
</dbReference>
<dbReference type="InterPro" id="IPR016032">
    <property type="entry name" value="Sig_transdc_resp-reg_C-effctor"/>
</dbReference>
<evidence type="ECO:0000313" key="6">
    <source>
        <dbReference type="Proteomes" id="UP000215145"/>
    </source>
</evidence>
<keyword evidence="3" id="KW-0804">Transcription</keyword>
<evidence type="ECO:0000259" key="4">
    <source>
        <dbReference type="PROSITE" id="PS50043"/>
    </source>
</evidence>
<dbReference type="PANTHER" id="PTHR44688:SF16">
    <property type="entry name" value="DNA-BINDING TRANSCRIPTIONAL ACTIVATOR DEVR_DOSR"/>
    <property type="match status" value="1"/>
</dbReference>
<evidence type="ECO:0000256" key="1">
    <source>
        <dbReference type="ARBA" id="ARBA00023015"/>
    </source>
</evidence>
<dbReference type="EMBL" id="NMUQ01000001">
    <property type="protein sequence ID" value="OXM17077.1"/>
    <property type="molecule type" value="Genomic_DNA"/>
</dbReference>
<evidence type="ECO:0000256" key="2">
    <source>
        <dbReference type="ARBA" id="ARBA00023125"/>
    </source>
</evidence>
<dbReference type="PROSITE" id="PS00622">
    <property type="entry name" value="HTH_LUXR_1"/>
    <property type="match status" value="1"/>
</dbReference>
<dbReference type="Proteomes" id="UP000215145">
    <property type="component" value="Unassembled WGS sequence"/>
</dbReference>
<keyword evidence="6" id="KW-1185">Reference proteome</keyword>
<feature type="domain" description="HTH luxR-type" evidence="4">
    <location>
        <begin position="8"/>
        <end position="73"/>
    </location>
</feature>
<dbReference type="Pfam" id="PF00196">
    <property type="entry name" value="GerE"/>
    <property type="match status" value="1"/>
</dbReference>
<dbReference type="InterPro" id="IPR000792">
    <property type="entry name" value="Tscrpt_reg_LuxR_C"/>
</dbReference>
<dbReference type="PANTHER" id="PTHR44688">
    <property type="entry name" value="DNA-BINDING TRANSCRIPTIONAL ACTIVATOR DEVR_DOSR"/>
    <property type="match status" value="1"/>
</dbReference>
<accession>A0A229P4T7</accession>
<dbReference type="AlphaFoldDB" id="A0A229P4T7"/>
<keyword evidence="1" id="KW-0805">Transcription regulation</keyword>
<dbReference type="InterPro" id="IPR036388">
    <property type="entry name" value="WH-like_DNA-bd_sf"/>
</dbReference>
<dbReference type="PRINTS" id="PR00038">
    <property type="entry name" value="HTHLUXR"/>
</dbReference>
<comment type="caution">
    <text evidence="5">The sequence shown here is derived from an EMBL/GenBank/DDBJ whole genome shotgun (WGS) entry which is preliminary data.</text>
</comment>
<protein>
    <submittedName>
        <fullName evidence="5">Helix-turn-helix transcriptional regulator</fullName>
    </submittedName>
</protein>
<dbReference type="CDD" id="cd06170">
    <property type="entry name" value="LuxR_C_like"/>
    <property type="match status" value="1"/>
</dbReference>
<dbReference type="SUPFAM" id="SSF46894">
    <property type="entry name" value="C-terminal effector domain of the bipartite response regulators"/>
    <property type="match status" value="1"/>
</dbReference>
<evidence type="ECO:0000256" key="3">
    <source>
        <dbReference type="ARBA" id="ARBA00023163"/>
    </source>
</evidence>
<reference evidence="5 6" key="1">
    <citation type="submission" date="2017-07" db="EMBL/GenBank/DDBJ databases">
        <title>Paenibacillus herberti R33 genome sequencing and assembly.</title>
        <authorList>
            <person name="Su W."/>
        </authorList>
    </citation>
    <scope>NUCLEOTIDE SEQUENCE [LARGE SCALE GENOMIC DNA]</scope>
    <source>
        <strain evidence="5 6">R33</strain>
    </source>
</reference>
<name>A0A229P4T7_9BACL</name>
<evidence type="ECO:0000313" key="5">
    <source>
        <dbReference type="EMBL" id="OXM17077.1"/>
    </source>
</evidence>
<gene>
    <name evidence="5" type="ORF">CGZ75_10755</name>
</gene>
<dbReference type="Gene3D" id="1.10.10.10">
    <property type="entry name" value="Winged helix-like DNA-binding domain superfamily/Winged helix DNA-binding domain"/>
    <property type="match status" value="1"/>
</dbReference>
<organism evidence="5 6">
    <name type="scientific">Paenibacillus herberti</name>
    <dbReference type="NCBI Taxonomy" id="1619309"/>
    <lineage>
        <taxon>Bacteria</taxon>
        <taxon>Bacillati</taxon>
        <taxon>Bacillota</taxon>
        <taxon>Bacilli</taxon>
        <taxon>Bacillales</taxon>
        <taxon>Paenibacillaceae</taxon>
        <taxon>Paenibacillus</taxon>
    </lineage>
</organism>
<dbReference type="PROSITE" id="PS50043">
    <property type="entry name" value="HTH_LUXR_2"/>
    <property type="match status" value="1"/>
</dbReference>
<dbReference type="SMART" id="SM00421">
    <property type="entry name" value="HTH_LUXR"/>
    <property type="match status" value="1"/>
</dbReference>
<sequence>MTKLKGSDHKSKFLLTHREREVFELLVQDKTTRDIAGQLFISEKTVRNHISNVMQKLNVKGRSQAVVELIKLGELTI</sequence>